<dbReference type="InterPro" id="IPR008042">
    <property type="entry name" value="Retrotrans_Pao"/>
</dbReference>
<keyword evidence="1" id="KW-0804">Transcription</keyword>
<evidence type="ECO:0000313" key="1">
    <source>
        <dbReference type="EMBL" id="JAG39384.1"/>
    </source>
</evidence>
<name>A0A0A9Z4H5_LYGHE</name>
<feature type="non-terminal residue" evidence="1">
    <location>
        <position position="133"/>
    </location>
</feature>
<reference evidence="1" key="1">
    <citation type="journal article" date="2014" name="PLoS ONE">
        <title>Transcriptome-Based Identification of ABC Transporters in the Western Tarnished Plant Bug Lygus hesperus.</title>
        <authorList>
            <person name="Hull J.J."/>
            <person name="Chaney K."/>
            <person name="Geib S.M."/>
            <person name="Fabrick J.A."/>
            <person name="Brent C.S."/>
            <person name="Walsh D."/>
            <person name="Lavine L.C."/>
        </authorList>
    </citation>
    <scope>NUCLEOTIDE SEQUENCE</scope>
</reference>
<dbReference type="GO" id="GO:0000428">
    <property type="term" value="C:DNA-directed RNA polymerase complex"/>
    <property type="evidence" value="ECO:0007669"/>
    <property type="project" value="UniProtKB-KW"/>
</dbReference>
<reference evidence="1" key="2">
    <citation type="submission" date="2014-07" db="EMBL/GenBank/DDBJ databases">
        <authorList>
            <person name="Hull J."/>
        </authorList>
    </citation>
    <scope>NUCLEOTIDE SEQUENCE</scope>
</reference>
<sequence length="133" mass="14714">PLAANILKQDMYVDDLATGGPSEEHVIELRNQIINLLGRGQFKLDKWASNKPEVMQGVSAASGDKPVLISDKDSPVLKILGIQWDPTGDFFSFQFKIKEFVATKRGILSTVARIFDPLGFISPVVLLLKTFLQ</sequence>
<dbReference type="AlphaFoldDB" id="A0A0A9Z4H5"/>
<feature type="non-terminal residue" evidence="1">
    <location>
        <position position="1"/>
    </location>
</feature>
<organism evidence="1">
    <name type="scientific">Lygus hesperus</name>
    <name type="common">Western plant bug</name>
    <dbReference type="NCBI Taxonomy" id="30085"/>
    <lineage>
        <taxon>Eukaryota</taxon>
        <taxon>Metazoa</taxon>
        <taxon>Ecdysozoa</taxon>
        <taxon>Arthropoda</taxon>
        <taxon>Hexapoda</taxon>
        <taxon>Insecta</taxon>
        <taxon>Pterygota</taxon>
        <taxon>Neoptera</taxon>
        <taxon>Paraneoptera</taxon>
        <taxon>Hemiptera</taxon>
        <taxon>Heteroptera</taxon>
        <taxon>Panheteroptera</taxon>
        <taxon>Cimicomorpha</taxon>
        <taxon>Miridae</taxon>
        <taxon>Mirini</taxon>
        <taxon>Lygus</taxon>
    </lineage>
</organism>
<dbReference type="Pfam" id="PF05380">
    <property type="entry name" value="Peptidase_A17"/>
    <property type="match status" value="1"/>
</dbReference>
<accession>A0A0A9Z4H5</accession>
<dbReference type="EMBL" id="GBHO01004220">
    <property type="protein sequence ID" value="JAG39384.1"/>
    <property type="molecule type" value="Transcribed_RNA"/>
</dbReference>
<gene>
    <name evidence="1" type="primary">rpoZ_0</name>
    <name evidence="1" type="ORF">CM83_1959</name>
</gene>
<keyword evidence="1" id="KW-0240">DNA-directed RNA polymerase</keyword>
<protein>
    <submittedName>
        <fullName evidence="1">DNA-directed RNA polymerase subunit omega</fullName>
    </submittedName>
</protein>
<dbReference type="PANTHER" id="PTHR47331">
    <property type="entry name" value="PHD-TYPE DOMAIN-CONTAINING PROTEIN"/>
    <property type="match status" value="1"/>
</dbReference>
<proteinExistence type="predicted"/>